<feature type="chain" id="PRO_5045430808" description="Thioredoxin domain-containing protein" evidence="3">
    <location>
        <begin position="21"/>
        <end position="316"/>
    </location>
</feature>
<accession>A0ABP0ZSJ8</accession>
<evidence type="ECO:0000313" key="6">
    <source>
        <dbReference type="Proteomes" id="UP001497383"/>
    </source>
</evidence>
<dbReference type="Proteomes" id="UP001497383">
    <property type="component" value="Chromosome 6"/>
</dbReference>
<dbReference type="CDD" id="cd02961">
    <property type="entry name" value="PDI_a_family"/>
    <property type="match status" value="1"/>
</dbReference>
<gene>
    <name evidence="5" type="ORF">LODBEIA_P51180</name>
</gene>
<keyword evidence="6" id="KW-1185">Reference proteome</keyword>
<organism evidence="5 6">
    <name type="scientific">Lodderomyces beijingensis</name>
    <dbReference type="NCBI Taxonomy" id="1775926"/>
    <lineage>
        <taxon>Eukaryota</taxon>
        <taxon>Fungi</taxon>
        <taxon>Dikarya</taxon>
        <taxon>Ascomycota</taxon>
        <taxon>Saccharomycotina</taxon>
        <taxon>Pichiomycetes</taxon>
        <taxon>Debaryomycetaceae</taxon>
        <taxon>Candida/Lodderomyces clade</taxon>
        <taxon>Lodderomyces</taxon>
    </lineage>
</organism>
<dbReference type="EMBL" id="OZ022410">
    <property type="protein sequence ID" value="CAK9441249.1"/>
    <property type="molecule type" value="Genomic_DNA"/>
</dbReference>
<dbReference type="InterPro" id="IPR013766">
    <property type="entry name" value="Thioredoxin_domain"/>
</dbReference>
<dbReference type="InterPro" id="IPR036249">
    <property type="entry name" value="Thioredoxin-like_sf"/>
</dbReference>
<sequence length="316" mass="36041">MRIWHIILSFWLLQFPAFLCHNSSPPASTAQIHDGDFKESLARVRYSVIYFYSDSCGYCHRFEPIYENLKLLFNGSGGGGGGGRGEEEEEGTGGNANLQFVSTNAKENKKLSKLLSIKHYPTIKLLDSSSNRIWTFEDKREIEQLSKFITRHTQIEPNYSNIASRIQPFANVSSILTSSRDSLIIFTMSYFHDWKDSHYPSHFIQRVASQFAPIDFYVLNVDEMTDFSVPSQFGAGKFPSAVYVRGNSFRRLNTDSRDRNFGDLNEIRIRKFIEAVDSAGSSWVSFDENSRGITTGKKDGENTNDDDDFELEHIEL</sequence>
<dbReference type="SUPFAM" id="SSF52833">
    <property type="entry name" value="Thioredoxin-like"/>
    <property type="match status" value="1"/>
</dbReference>
<dbReference type="PANTHER" id="PTHR45672:SF3">
    <property type="entry name" value="THIOREDOXIN DOMAIN-CONTAINING PROTEIN 5"/>
    <property type="match status" value="1"/>
</dbReference>
<protein>
    <recommendedName>
        <fullName evidence="4">Thioredoxin domain-containing protein</fullName>
    </recommendedName>
</protein>
<feature type="domain" description="Thioredoxin" evidence="4">
    <location>
        <begin position="30"/>
        <end position="150"/>
    </location>
</feature>
<dbReference type="Gene3D" id="3.40.30.10">
    <property type="entry name" value="Glutaredoxin"/>
    <property type="match status" value="1"/>
</dbReference>
<reference evidence="5 6" key="1">
    <citation type="submission" date="2024-03" db="EMBL/GenBank/DDBJ databases">
        <authorList>
            <person name="Brejova B."/>
        </authorList>
    </citation>
    <scope>NUCLEOTIDE SEQUENCE [LARGE SCALE GENOMIC DNA]</scope>
    <source>
        <strain evidence="5 6">CBS 14171</strain>
    </source>
</reference>
<dbReference type="Pfam" id="PF00085">
    <property type="entry name" value="Thioredoxin"/>
    <property type="match status" value="1"/>
</dbReference>
<evidence type="ECO:0000256" key="2">
    <source>
        <dbReference type="ARBA" id="ARBA00022729"/>
    </source>
</evidence>
<dbReference type="InterPro" id="IPR051063">
    <property type="entry name" value="PDI"/>
</dbReference>
<feature type="signal peptide" evidence="3">
    <location>
        <begin position="1"/>
        <end position="20"/>
    </location>
</feature>
<dbReference type="RefSeq" id="XP_066832056.1">
    <property type="nucleotide sequence ID" value="XM_066975415.1"/>
</dbReference>
<dbReference type="PANTHER" id="PTHR45672">
    <property type="entry name" value="PROTEIN DISULFIDE-ISOMERASE C17H9.14C-RELATED"/>
    <property type="match status" value="1"/>
</dbReference>
<evidence type="ECO:0000256" key="3">
    <source>
        <dbReference type="SAM" id="SignalP"/>
    </source>
</evidence>
<evidence type="ECO:0000313" key="5">
    <source>
        <dbReference type="EMBL" id="CAK9441249.1"/>
    </source>
</evidence>
<comment type="similarity">
    <text evidence="1">Belongs to the protein disulfide isomerase family.</text>
</comment>
<dbReference type="GeneID" id="92210314"/>
<evidence type="ECO:0000256" key="1">
    <source>
        <dbReference type="ARBA" id="ARBA00006347"/>
    </source>
</evidence>
<name>A0ABP0ZSJ8_9ASCO</name>
<evidence type="ECO:0000259" key="4">
    <source>
        <dbReference type="Pfam" id="PF00085"/>
    </source>
</evidence>
<proteinExistence type="inferred from homology"/>
<keyword evidence="2 3" id="KW-0732">Signal</keyword>